<keyword evidence="2" id="KW-1185">Reference proteome</keyword>
<evidence type="ECO:0000313" key="1">
    <source>
        <dbReference type="EMBL" id="KAK6763007.1"/>
    </source>
</evidence>
<sequence>MWLSGVSNLGSPIEPQECHARTVVSFAASLVVGSGTEGQFYWQFLDCSVDVLFHTVVHGMSSIDNFQHSEEVTVGESGAQVQSAPDACWERLRTVIFAIRSTCEDLESYKTDFQEDGEFRHLIKAHEITKSEPSQSITPALLGALSLGTHSPRDNLGETTGNGYR</sequence>
<comment type="caution">
    <text evidence="1">The sequence shown here is derived from an EMBL/GenBank/DDBJ whole genome shotgun (WGS) entry which is preliminary data.</text>
</comment>
<name>A0ABR1EK01_NECAM</name>
<dbReference type="EMBL" id="JAVFWL010000006">
    <property type="protein sequence ID" value="KAK6763007.1"/>
    <property type="molecule type" value="Genomic_DNA"/>
</dbReference>
<dbReference type="Proteomes" id="UP001303046">
    <property type="component" value="Unassembled WGS sequence"/>
</dbReference>
<reference evidence="1 2" key="1">
    <citation type="submission" date="2023-08" db="EMBL/GenBank/DDBJ databases">
        <title>A Necator americanus chromosomal reference genome.</title>
        <authorList>
            <person name="Ilik V."/>
            <person name="Petrzelkova K.J."/>
            <person name="Pardy F."/>
            <person name="Fuh T."/>
            <person name="Niatou-Singa F.S."/>
            <person name="Gouil Q."/>
            <person name="Baker L."/>
            <person name="Ritchie M.E."/>
            <person name="Jex A.R."/>
            <person name="Gazzola D."/>
            <person name="Li H."/>
            <person name="Toshio Fujiwara R."/>
            <person name="Zhan B."/>
            <person name="Aroian R.V."/>
            <person name="Pafco B."/>
            <person name="Schwarz E.M."/>
        </authorList>
    </citation>
    <scope>NUCLEOTIDE SEQUENCE [LARGE SCALE GENOMIC DNA]</scope>
    <source>
        <strain evidence="1 2">Aroian</strain>
        <tissue evidence="1">Whole animal</tissue>
    </source>
</reference>
<accession>A0ABR1EK01</accession>
<protein>
    <submittedName>
        <fullName evidence="1">Uncharacterized protein</fullName>
    </submittedName>
</protein>
<proteinExistence type="predicted"/>
<evidence type="ECO:0000313" key="2">
    <source>
        <dbReference type="Proteomes" id="UP001303046"/>
    </source>
</evidence>
<gene>
    <name evidence="1" type="primary">Necator_chrX.g23802</name>
    <name evidence="1" type="ORF">RB195_023638</name>
</gene>
<organism evidence="1 2">
    <name type="scientific">Necator americanus</name>
    <name type="common">Human hookworm</name>
    <dbReference type="NCBI Taxonomy" id="51031"/>
    <lineage>
        <taxon>Eukaryota</taxon>
        <taxon>Metazoa</taxon>
        <taxon>Ecdysozoa</taxon>
        <taxon>Nematoda</taxon>
        <taxon>Chromadorea</taxon>
        <taxon>Rhabditida</taxon>
        <taxon>Rhabditina</taxon>
        <taxon>Rhabditomorpha</taxon>
        <taxon>Strongyloidea</taxon>
        <taxon>Ancylostomatidae</taxon>
        <taxon>Bunostominae</taxon>
        <taxon>Necator</taxon>
    </lineage>
</organism>